<dbReference type="PANTHER" id="PTHR48006:SF34">
    <property type="entry name" value="OS08G0203700 PROTEIN"/>
    <property type="match status" value="1"/>
</dbReference>
<comment type="subcellular location">
    <subcellularLocation>
        <location evidence="1">Membrane</location>
        <topology evidence="1">Single-pass type I membrane protein</topology>
    </subcellularLocation>
</comment>
<dbReference type="GO" id="GO:0016020">
    <property type="term" value="C:membrane"/>
    <property type="evidence" value="ECO:0007669"/>
    <property type="project" value="UniProtKB-SubCell"/>
</dbReference>
<name>A0A978VCN8_ZIZJJ</name>
<sequence length="112" mass="12205">MTAVQHRVQLYGCCHEGNNLILVYEYMANNSLEHVLFGTSMVSDAGQSAINANQYPMFQDSIRDDIPSPNHHKNVDNSAAMNAKAPKMAAGIVSLSCSLLLVVEGEGQKRIL</sequence>
<dbReference type="Proteomes" id="UP000813462">
    <property type="component" value="Unassembled WGS sequence"/>
</dbReference>
<comment type="caution">
    <text evidence="2">The sequence shown here is derived from an EMBL/GenBank/DDBJ whole genome shotgun (WGS) entry which is preliminary data.</text>
</comment>
<evidence type="ECO:0000256" key="1">
    <source>
        <dbReference type="ARBA" id="ARBA00004479"/>
    </source>
</evidence>
<accession>A0A978VCN8</accession>
<organism evidence="2 3">
    <name type="scientific">Ziziphus jujuba var. spinosa</name>
    <dbReference type="NCBI Taxonomy" id="714518"/>
    <lineage>
        <taxon>Eukaryota</taxon>
        <taxon>Viridiplantae</taxon>
        <taxon>Streptophyta</taxon>
        <taxon>Embryophyta</taxon>
        <taxon>Tracheophyta</taxon>
        <taxon>Spermatophyta</taxon>
        <taxon>Magnoliopsida</taxon>
        <taxon>eudicotyledons</taxon>
        <taxon>Gunneridae</taxon>
        <taxon>Pentapetalae</taxon>
        <taxon>rosids</taxon>
        <taxon>fabids</taxon>
        <taxon>Rosales</taxon>
        <taxon>Rhamnaceae</taxon>
        <taxon>Paliureae</taxon>
        <taxon>Ziziphus</taxon>
    </lineage>
</organism>
<protein>
    <submittedName>
        <fullName evidence="2">Uncharacterized protein</fullName>
    </submittedName>
</protein>
<evidence type="ECO:0000313" key="2">
    <source>
        <dbReference type="EMBL" id="KAH7528127.1"/>
    </source>
</evidence>
<dbReference type="EMBL" id="JAEACU010000005">
    <property type="protein sequence ID" value="KAH7528127.1"/>
    <property type="molecule type" value="Genomic_DNA"/>
</dbReference>
<proteinExistence type="predicted"/>
<dbReference type="AlphaFoldDB" id="A0A978VCN8"/>
<dbReference type="InterPro" id="IPR011009">
    <property type="entry name" value="Kinase-like_dom_sf"/>
</dbReference>
<dbReference type="PANTHER" id="PTHR48006">
    <property type="entry name" value="LEUCINE-RICH REPEAT-CONTAINING PROTEIN DDB_G0281931-RELATED"/>
    <property type="match status" value="1"/>
</dbReference>
<dbReference type="Gene3D" id="1.10.510.10">
    <property type="entry name" value="Transferase(Phosphotransferase) domain 1"/>
    <property type="match status" value="1"/>
</dbReference>
<dbReference type="InterPro" id="IPR051824">
    <property type="entry name" value="LRR_Rcpt-Like_S/T_Kinase"/>
</dbReference>
<reference evidence="2" key="1">
    <citation type="journal article" date="2021" name="Front. Plant Sci.">
        <title>Chromosome-Scale Genome Assembly for Chinese Sour Jujube and Insights Into Its Genome Evolution and Domestication Signature.</title>
        <authorList>
            <person name="Shen L.-Y."/>
            <person name="Luo H."/>
            <person name="Wang X.-L."/>
            <person name="Wang X.-M."/>
            <person name="Qiu X.-J."/>
            <person name="Liu H."/>
            <person name="Zhou S.-S."/>
            <person name="Jia K.-H."/>
            <person name="Nie S."/>
            <person name="Bao Y.-T."/>
            <person name="Zhang R.-G."/>
            <person name="Yun Q.-Z."/>
            <person name="Chai Y.-H."/>
            <person name="Lu J.-Y."/>
            <person name="Li Y."/>
            <person name="Zhao S.-W."/>
            <person name="Mao J.-F."/>
            <person name="Jia S.-G."/>
            <person name="Mao Y.-M."/>
        </authorList>
    </citation>
    <scope>NUCLEOTIDE SEQUENCE</scope>
    <source>
        <strain evidence="2">AT0</strain>
        <tissue evidence="2">Leaf</tissue>
    </source>
</reference>
<dbReference type="SUPFAM" id="SSF56112">
    <property type="entry name" value="Protein kinase-like (PK-like)"/>
    <property type="match status" value="1"/>
</dbReference>
<evidence type="ECO:0000313" key="3">
    <source>
        <dbReference type="Proteomes" id="UP000813462"/>
    </source>
</evidence>
<gene>
    <name evidence="2" type="ORF">FEM48_Zijuj05G0038800</name>
</gene>